<dbReference type="Proteomes" id="UP001187415">
    <property type="component" value="Unassembled WGS sequence"/>
</dbReference>
<dbReference type="EMBL" id="JAUPFM010000074">
    <property type="protein sequence ID" value="KAK2814234.1"/>
    <property type="molecule type" value="Genomic_DNA"/>
</dbReference>
<evidence type="ECO:0000256" key="1">
    <source>
        <dbReference type="SAM" id="SignalP"/>
    </source>
</evidence>
<name>A0AA88IX53_CHASR</name>
<dbReference type="AlphaFoldDB" id="A0AA88IX53"/>
<dbReference type="SUPFAM" id="SSF57924">
    <property type="entry name" value="Inhibitor of apoptosis (IAP) repeat"/>
    <property type="match status" value="1"/>
</dbReference>
<protein>
    <submittedName>
        <fullName evidence="2">Uncharacterized protein</fullName>
    </submittedName>
</protein>
<evidence type="ECO:0000313" key="2">
    <source>
        <dbReference type="EMBL" id="KAK2814234.1"/>
    </source>
</evidence>
<sequence length="282" mass="31086">MKTILAAVLLHLDIDVMVQAQNKNMCTTLRVGVERAMEELQQLPSFDRSEKILGMCGNPENRTYTFDPGYKGSSVIHFLSSSNDYVPVGLDPFFDVSLPRRLRWMNDTDGGRNAPPGDESGFAHEAEMLGLPRRKEAARTPSSNGFVPCLRSTGFEWLGDPSNMTHTGVGDAHRCSSCGLIVSEYVQGDTFLNQHAFFSGGECPYLKANYTAERLAVEIGQARFAKGLVAHPEAIWVPDAWNRPGPPELSRGIYVTLTGQSWCYMRGDAAPTVPTRHQKMSG</sequence>
<organism evidence="2 3">
    <name type="scientific">Channa striata</name>
    <name type="common">Snakehead murrel</name>
    <name type="synonym">Ophicephalus striatus</name>
    <dbReference type="NCBI Taxonomy" id="64152"/>
    <lineage>
        <taxon>Eukaryota</taxon>
        <taxon>Metazoa</taxon>
        <taxon>Chordata</taxon>
        <taxon>Craniata</taxon>
        <taxon>Vertebrata</taxon>
        <taxon>Euteleostomi</taxon>
        <taxon>Actinopterygii</taxon>
        <taxon>Neopterygii</taxon>
        <taxon>Teleostei</taxon>
        <taxon>Neoteleostei</taxon>
        <taxon>Acanthomorphata</taxon>
        <taxon>Anabantaria</taxon>
        <taxon>Anabantiformes</taxon>
        <taxon>Channoidei</taxon>
        <taxon>Channidae</taxon>
        <taxon>Channa</taxon>
    </lineage>
</organism>
<feature type="chain" id="PRO_5041694131" evidence="1">
    <location>
        <begin position="21"/>
        <end position="282"/>
    </location>
</feature>
<reference evidence="2" key="1">
    <citation type="submission" date="2023-07" db="EMBL/GenBank/DDBJ databases">
        <title>Chromosome-level Genome Assembly of Striped Snakehead (Channa striata).</title>
        <authorList>
            <person name="Liu H."/>
        </authorList>
    </citation>
    <scope>NUCLEOTIDE SEQUENCE</scope>
    <source>
        <strain evidence="2">Gz</strain>
        <tissue evidence="2">Muscle</tissue>
    </source>
</reference>
<dbReference type="PROSITE" id="PS50143">
    <property type="entry name" value="BIR_REPEAT_2"/>
    <property type="match status" value="1"/>
</dbReference>
<comment type="caution">
    <text evidence="2">The sequence shown here is derived from an EMBL/GenBank/DDBJ whole genome shotgun (WGS) entry which is preliminary data.</text>
</comment>
<accession>A0AA88IX53</accession>
<evidence type="ECO:0000313" key="3">
    <source>
        <dbReference type="Proteomes" id="UP001187415"/>
    </source>
</evidence>
<gene>
    <name evidence="2" type="ORF">Q5P01_000681</name>
</gene>
<proteinExistence type="predicted"/>
<keyword evidence="1" id="KW-0732">Signal</keyword>
<keyword evidence="3" id="KW-1185">Reference proteome</keyword>
<dbReference type="InterPro" id="IPR001370">
    <property type="entry name" value="BIR_rpt"/>
</dbReference>
<feature type="signal peptide" evidence="1">
    <location>
        <begin position="1"/>
        <end position="20"/>
    </location>
</feature>